<accession>A0A6J6N8D5</accession>
<evidence type="ECO:0000256" key="1">
    <source>
        <dbReference type="ARBA" id="ARBA00006100"/>
    </source>
</evidence>
<evidence type="ECO:0000256" key="4">
    <source>
        <dbReference type="ARBA" id="ARBA00022723"/>
    </source>
</evidence>
<dbReference type="InterPro" id="IPR013785">
    <property type="entry name" value="Aldolase_TIM"/>
</dbReference>
<dbReference type="PANTHER" id="PTHR13932">
    <property type="entry name" value="COPROPORPHYRINIGEN III OXIDASE"/>
    <property type="match status" value="1"/>
</dbReference>
<keyword evidence="2" id="KW-0349">Heme</keyword>
<dbReference type="InterPro" id="IPR034505">
    <property type="entry name" value="Coproporphyrinogen-III_oxidase"/>
</dbReference>
<dbReference type="Pfam" id="PF04055">
    <property type="entry name" value="Radical_SAM"/>
    <property type="match status" value="1"/>
</dbReference>
<dbReference type="EMBL" id="CAEZXH010000033">
    <property type="protein sequence ID" value="CAB4682881.1"/>
    <property type="molecule type" value="Genomic_DNA"/>
</dbReference>
<dbReference type="EMBL" id="CAEZZS010000094">
    <property type="protein sequence ID" value="CAB4786538.1"/>
    <property type="molecule type" value="Genomic_DNA"/>
</dbReference>
<keyword evidence="5" id="KW-0408">Iron</keyword>
<dbReference type="InterPro" id="IPR006638">
    <property type="entry name" value="Elp3/MiaA/NifB-like_rSAM"/>
</dbReference>
<evidence type="ECO:0000259" key="8">
    <source>
        <dbReference type="PROSITE" id="PS51918"/>
    </source>
</evidence>
<dbReference type="EMBL" id="CAEZUJ010000082">
    <property type="protein sequence ID" value="CAB4608519.1"/>
    <property type="molecule type" value="Genomic_DNA"/>
</dbReference>
<dbReference type="GO" id="GO:0046872">
    <property type="term" value="F:metal ion binding"/>
    <property type="evidence" value="ECO:0007669"/>
    <property type="project" value="UniProtKB-KW"/>
</dbReference>
<evidence type="ECO:0000313" key="11">
    <source>
        <dbReference type="EMBL" id="CAB4786538.1"/>
    </source>
</evidence>
<dbReference type="InterPro" id="IPR058240">
    <property type="entry name" value="rSAM_sf"/>
</dbReference>
<dbReference type="SUPFAM" id="SSF102114">
    <property type="entry name" value="Radical SAM enzymes"/>
    <property type="match status" value="1"/>
</dbReference>
<dbReference type="GO" id="GO:0051539">
    <property type="term" value="F:4 iron, 4 sulfur cluster binding"/>
    <property type="evidence" value="ECO:0007669"/>
    <property type="project" value="InterPro"/>
</dbReference>
<evidence type="ECO:0000256" key="7">
    <source>
        <dbReference type="ARBA" id="ARBA00023186"/>
    </source>
</evidence>
<evidence type="ECO:0000256" key="3">
    <source>
        <dbReference type="ARBA" id="ARBA00022691"/>
    </source>
</evidence>
<evidence type="ECO:0000256" key="5">
    <source>
        <dbReference type="ARBA" id="ARBA00023004"/>
    </source>
</evidence>
<keyword evidence="6" id="KW-0411">Iron-sulfur</keyword>
<dbReference type="InterPro" id="IPR007197">
    <property type="entry name" value="rSAM"/>
</dbReference>
<proteinExistence type="inferred from homology"/>
<organism evidence="10">
    <name type="scientific">freshwater metagenome</name>
    <dbReference type="NCBI Taxonomy" id="449393"/>
    <lineage>
        <taxon>unclassified sequences</taxon>
        <taxon>metagenomes</taxon>
        <taxon>ecological metagenomes</taxon>
    </lineage>
</organism>
<keyword evidence="3" id="KW-0949">S-adenosyl-L-methionine</keyword>
<gene>
    <name evidence="9" type="ORF">UFOPK1811_01270</name>
    <name evidence="10" type="ORF">UFOPK2360_00681</name>
    <name evidence="11" type="ORF">UFOPK2922_01367</name>
</gene>
<dbReference type="InterPro" id="IPR004559">
    <property type="entry name" value="HemW-like"/>
</dbReference>
<sequence>MAKDHLKPLSFYIHIPYCIRRCGYCDFNTYTPSELKDGEASVAKVSQGYVDAAIIEINQAFDFLHGKEQVRPIETIFFGGGTPTLLPAPDLARILDELREKFGFAEDIEITTEANPDSVSAVDLKNLRVAGINRVSFGMQSAKTHVLATLDRTHNPARVSEVVNEAIEAGFEHVSLDLIYGVPGESIDDWKESVNAALALPIDHLSAYALIVEEGTKLGAQVRRGDVVMPPDDETADKYLLVDELATKAGMDWYEVSNWSLTGGEARHNIAYWHSNDWWGIGAGAHSHVQGVRWWNVKHPTTYISKLTSGESPMLENEVLTPEQLRFEEILLRIRLSSGLPLAFFTEAELGILNSYLAQGHLNEKAWQTGELKLTITGRLLADQIVRALNR</sequence>
<evidence type="ECO:0000313" key="9">
    <source>
        <dbReference type="EMBL" id="CAB4608519.1"/>
    </source>
</evidence>
<evidence type="ECO:0000313" key="10">
    <source>
        <dbReference type="EMBL" id="CAB4682881.1"/>
    </source>
</evidence>
<dbReference type="PANTHER" id="PTHR13932:SF5">
    <property type="entry name" value="RADICAL S-ADENOSYL METHIONINE DOMAIN-CONTAINING PROTEIN 1, MITOCHONDRIAL"/>
    <property type="match status" value="1"/>
</dbReference>
<name>A0A6J6N8D5_9ZZZZ</name>
<protein>
    <submittedName>
        <fullName evidence="10">Unannotated protein</fullName>
    </submittedName>
</protein>
<dbReference type="AlphaFoldDB" id="A0A6J6N8D5"/>
<evidence type="ECO:0000256" key="2">
    <source>
        <dbReference type="ARBA" id="ARBA00022617"/>
    </source>
</evidence>
<dbReference type="SFLD" id="SFLDF00562">
    <property type="entry name" value="HemN-like__clustered_with_heat"/>
    <property type="match status" value="1"/>
</dbReference>
<feature type="domain" description="Radical SAM core" evidence="8">
    <location>
        <begin position="3"/>
        <end position="252"/>
    </location>
</feature>
<reference evidence="10" key="1">
    <citation type="submission" date="2020-05" db="EMBL/GenBank/DDBJ databases">
        <authorList>
            <person name="Chiriac C."/>
            <person name="Salcher M."/>
            <person name="Ghai R."/>
            <person name="Kavagutti S V."/>
        </authorList>
    </citation>
    <scope>NUCLEOTIDE SEQUENCE</scope>
</reference>
<dbReference type="CDD" id="cd01335">
    <property type="entry name" value="Radical_SAM"/>
    <property type="match status" value="1"/>
</dbReference>
<dbReference type="GO" id="GO:0006779">
    <property type="term" value="P:porphyrin-containing compound biosynthetic process"/>
    <property type="evidence" value="ECO:0007669"/>
    <property type="project" value="InterPro"/>
</dbReference>
<dbReference type="SFLD" id="SFLDS00029">
    <property type="entry name" value="Radical_SAM"/>
    <property type="match status" value="1"/>
</dbReference>
<keyword evidence="4" id="KW-0479">Metal-binding</keyword>
<dbReference type="PROSITE" id="PS51918">
    <property type="entry name" value="RADICAL_SAM"/>
    <property type="match status" value="1"/>
</dbReference>
<dbReference type="SMART" id="SM00729">
    <property type="entry name" value="Elp3"/>
    <property type="match status" value="1"/>
</dbReference>
<dbReference type="GO" id="GO:0005737">
    <property type="term" value="C:cytoplasm"/>
    <property type="evidence" value="ECO:0007669"/>
    <property type="project" value="InterPro"/>
</dbReference>
<dbReference type="Gene3D" id="3.20.20.70">
    <property type="entry name" value="Aldolase class I"/>
    <property type="match status" value="1"/>
</dbReference>
<dbReference type="SFLD" id="SFLDF00288">
    <property type="entry name" value="HemN-like__clustered_with_nucl"/>
    <property type="match status" value="1"/>
</dbReference>
<evidence type="ECO:0000256" key="6">
    <source>
        <dbReference type="ARBA" id="ARBA00023014"/>
    </source>
</evidence>
<dbReference type="SFLD" id="SFLDG01065">
    <property type="entry name" value="anaerobic_coproporphyrinogen-I"/>
    <property type="match status" value="1"/>
</dbReference>
<dbReference type="GO" id="GO:0004109">
    <property type="term" value="F:coproporphyrinogen oxidase activity"/>
    <property type="evidence" value="ECO:0007669"/>
    <property type="project" value="InterPro"/>
</dbReference>
<comment type="similarity">
    <text evidence="1">Belongs to the anaerobic coproporphyrinogen-III oxidase family. HemW subfamily.</text>
</comment>
<dbReference type="NCBIfam" id="TIGR00539">
    <property type="entry name" value="hemN_rel"/>
    <property type="match status" value="1"/>
</dbReference>
<keyword evidence="7" id="KW-0143">Chaperone</keyword>